<sequence>MYILQVAEENHRALSTDTVEGKFRRLDSLILFSDNIVCSKTIKYNTANIPLSCFEILSKAEFHAKRNLPIHIAYSQEEAQPCIRRLSFRGLGSVLFETPMPKSTLTARVVAIFRPYANSSQQNILADWSVLIYSQESNIDMATFFATCSEAKWNI</sequence>
<evidence type="ECO:0000313" key="1">
    <source>
        <dbReference type="EMBL" id="KAK2558207.1"/>
    </source>
</evidence>
<comment type="caution">
    <text evidence="1">The sequence shown here is derived from an EMBL/GenBank/DDBJ whole genome shotgun (WGS) entry which is preliminary data.</text>
</comment>
<organism evidence="1 2">
    <name type="scientific">Acropora cervicornis</name>
    <name type="common">Staghorn coral</name>
    <dbReference type="NCBI Taxonomy" id="6130"/>
    <lineage>
        <taxon>Eukaryota</taxon>
        <taxon>Metazoa</taxon>
        <taxon>Cnidaria</taxon>
        <taxon>Anthozoa</taxon>
        <taxon>Hexacorallia</taxon>
        <taxon>Scleractinia</taxon>
        <taxon>Astrocoeniina</taxon>
        <taxon>Acroporidae</taxon>
        <taxon>Acropora</taxon>
    </lineage>
</organism>
<name>A0AAD9QBA0_ACRCE</name>
<dbReference type="EMBL" id="JARQWQ010000045">
    <property type="protein sequence ID" value="KAK2558207.1"/>
    <property type="molecule type" value="Genomic_DNA"/>
</dbReference>
<reference evidence="1" key="2">
    <citation type="journal article" date="2023" name="Science">
        <title>Genomic signatures of disease resistance in endangered staghorn corals.</title>
        <authorList>
            <person name="Vollmer S.V."/>
            <person name="Selwyn J.D."/>
            <person name="Despard B.A."/>
            <person name="Roesel C.L."/>
        </authorList>
    </citation>
    <scope>NUCLEOTIDE SEQUENCE</scope>
    <source>
        <strain evidence="1">K2</strain>
    </source>
</reference>
<proteinExistence type="predicted"/>
<keyword evidence="2" id="KW-1185">Reference proteome</keyword>
<dbReference type="AlphaFoldDB" id="A0AAD9QBA0"/>
<accession>A0AAD9QBA0</accession>
<reference evidence="1" key="1">
    <citation type="journal article" date="2023" name="G3 (Bethesda)">
        <title>Whole genome assembly and annotation of the endangered Caribbean coral Acropora cervicornis.</title>
        <authorList>
            <person name="Selwyn J.D."/>
            <person name="Vollmer S.V."/>
        </authorList>
    </citation>
    <scope>NUCLEOTIDE SEQUENCE</scope>
    <source>
        <strain evidence="1">K2</strain>
    </source>
</reference>
<gene>
    <name evidence="1" type="ORF">P5673_019323</name>
</gene>
<protein>
    <submittedName>
        <fullName evidence="1">Uncharacterized protein</fullName>
    </submittedName>
</protein>
<evidence type="ECO:0000313" key="2">
    <source>
        <dbReference type="Proteomes" id="UP001249851"/>
    </source>
</evidence>
<dbReference type="Proteomes" id="UP001249851">
    <property type="component" value="Unassembled WGS sequence"/>
</dbReference>